<keyword evidence="8" id="KW-0902">Two-component regulatory system</keyword>
<dbReference type="SMART" id="SM00448">
    <property type="entry name" value="REC"/>
    <property type="match status" value="1"/>
</dbReference>
<dbReference type="InterPro" id="IPR036890">
    <property type="entry name" value="HATPase_C_sf"/>
</dbReference>
<evidence type="ECO:0000256" key="5">
    <source>
        <dbReference type="ARBA" id="ARBA00022741"/>
    </source>
</evidence>
<evidence type="ECO:0000256" key="10">
    <source>
        <dbReference type="SAM" id="Phobius"/>
    </source>
</evidence>
<evidence type="ECO:0000313" key="15">
    <source>
        <dbReference type="EMBL" id="GAV20549.1"/>
    </source>
</evidence>
<dbReference type="InterPro" id="IPR004358">
    <property type="entry name" value="Sig_transdc_His_kin-like_C"/>
</dbReference>
<organism evidence="15 16">
    <name type="scientific">Mariprofundus micogutta</name>
    <dbReference type="NCBI Taxonomy" id="1921010"/>
    <lineage>
        <taxon>Bacteria</taxon>
        <taxon>Pseudomonadati</taxon>
        <taxon>Pseudomonadota</taxon>
        <taxon>Candidatius Mariprofundia</taxon>
        <taxon>Mariprofundales</taxon>
        <taxon>Mariprofundaceae</taxon>
        <taxon>Mariprofundus</taxon>
    </lineage>
</organism>
<dbReference type="Pfam" id="PF00072">
    <property type="entry name" value="Response_reg"/>
    <property type="match status" value="1"/>
</dbReference>
<keyword evidence="16" id="KW-1185">Reference proteome</keyword>
<feature type="modified residue" description="4-aspartylphosphate" evidence="9">
    <location>
        <position position="635"/>
    </location>
</feature>
<dbReference type="InterPro" id="IPR000014">
    <property type="entry name" value="PAS"/>
</dbReference>
<dbReference type="EMBL" id="BDFD01000012">
    <property type="protein sequence ID" value="GAV20549.1"/>
    <property type="molecule type" value="Genomic_DNA"/>
</dbReference>
<dbReference type="InterPro" id="IPR011006">
    <property type="entry name" value="CheY-like_superfamily"/>
</dbReference>
<evidence type="ECO:0000256" key="3">
    <source>
        <dbReference type="ARBA" id="ARBA00022553"/>
    </source>
</evidence>
<dbReference type="PROSITE" id="PS50110">
    <property type="entry name" value="RESPONSE_REGULATORY"/>
    <property type="match status" value="1"/>
</dbReference>
<dbReference type="Pfam" id="PF00512">
    <property type="entry name" value="HisKA"/>
    <property type="match status" value="1"/>
</dbReference>
<keyword evidence="7" id="KW-0067">ATP-binding</keyword>
<keyword evidence="5" id="KW-0547">Nucleotide-binding</keyword>
<keyword evidence="10" id="KW-0812">Transmembrane</keyword>
<evidence type="ECO:0000259" key="14">
    <source>
        <dbReference type="PROSITE" id="PS50113"/>
    </source>
</evidence>
<dbReference type="Gene3D" id="3.30.450.20">
    <property type="entry name" value="PAS domain"/>
    <property type="match status" value="2"/>
</dbReference>
<feature type="domain" description="Response regulatory" evidence="12">
    <location>
        <begin position="584"/>
        <end position="702"/>
    </location>
</feature>
<dbReference type="SUPFAM" id="SSF52172">
    <property type="entry name" value="CheY-like"/>
    <property type="match status" value="1"/>
</dbReference>
<evidence type="ECO:0000256" key="8">
    <source>
        <dbReference type="ARBA" id="ARBA00023012"/>
    </source>
</evidence>
<evidence type="ECO:0000259" key="13">
    <source>
        <dbReference type="PROSITE" id="PS50112"/>
    </source>
</evidence>
<accession>A0A1L8CNY8</accession>
<keyword evidence="10" id="KW-0472">Membrane</keyword>
<dbReference type="PANTHER" id="PTHR43065:SF46">
    <property type="entry name" value="C4-DICARBOXYLATE TRANSPORT SENSOR PROTEIN DCTB"/>
    <property type="match status" value="1"/>
</dbReference>
<dbReference type="GO" id="GO:0000155">
    <property type="term" value="F:phosphorelay sensor kinase activity"/>
    <property type="evidence" value="ECO:0007669"/>
    <property type="project" value="InterPro"/>
</dbReference>
<dbReference type="InterPro" id="IPR001610">
    <property type="entry name" value="PAC"/>
</dbReference>
<dbReference type="SUPFAM" id="SSF55874">
    <property type="entry name" value="ATPase domain of HSP90 chaperone/DNA topoisomerase II/histidine kinase"/>
    <property type="match status" value="1"/>
</dbReference>
<dbReference type="SMART" id="SM00086">
    <property type="entry name" value="PAC"/>
    <property type="match status" value="2"/>
</dbReference>
<evidence type="ECO:0000256" key="6">
    <source>
        <dbReference type="ARBA" id="ARBA00022777"/>
    </source>
</evidence>
<dbReference type="GO" id="GO:0005524">
    <property type="term" value="F:ATP binding"/>
    <property type="evidence" value="ECO:0007669"/>
    <property type="project" value="UniProtKB-KW"/>
</dbReference>
<dbReference type="PROSITE" id="PS50113">
    <property type="entry name" value="PAC"/>
    <property type="match status" value="1"/>
</dbReference>
<sequence length="711" mass="79365">MKISRYHPVIKLLSVVVITELLIMSGLHYFTDDASPWLLDMLDVVLLGLITAVVAQLWIVRPLADAREQDALFRAISEDSYAGIIITDPARDNAIVYANPAFSRMTGYSMAETKDRDIHFLTTGLDHQSDEDKIMLAMKGAEPVHALLKNRRKNGTVFWNDFHLSPIQLDGNSPRYWLGLLHDVSETRALNLQVEHLVSAVEQAGEMICIFDQQGRIDFANRAFTTQIGLNNKKLKKQLIWDYWCDETCSHTAVLEALDLNGQWLGRNQWQRANSEPYEAMTNISVVMGDDEHRMYIAVIRDMTQEIEVGNQLVQAQKMEAVGVLAGGIAHDFNNMLAAMMGNLYMLKKSMHEDHDVVRRIESIEAQGHRGADLIRQMLVFARKKTVDRQNLDLQILGKEISKLLQTSTPEDISLNVDIDTTSMMLFGDPSLLQSCIFNLVNNARHAIEDAQSHANIAGVINLSVYAVPVDAVSGEIREIISASGAASVRQCAHISVSDNGLGMDEKTRNRVFEPFFTTKEAGRGTGLGLPMVMGCVEMHGGWIGLTSSPEKGTSIDIYLPLNEVDVEAIEAADHAICQGRGEWILLADDNVTLCESVCEVLEEAGYRVLVAFDGEQALQKYMEHKADIRMAILDCVMPKLGGVEVAQKIWQHSGDTVKTVLMTGYDLDGSLLSEWPCREQPVLLQKPWQMEQLNETLKSLKQVRDYDPVA</sequence>
<evidence type="ECO:0000256" key="2">
    <source>
        <dbReference type="ARBA" id="ARBA00012438"/>
    </source>
</evidence>
<keyword evidence="3 9" id="KW-0597">Phosphoprotein</keyword>
<dbReference type="InterPro" id="IPR003661">
    <property type="entry name" value="HisK_dim/P_dom"/>
</dbReference>
<dbReference type="InterPro" id="IPR036097">
    <property type="entry name" value="HisK_dim/P_sf"/>
</dbReference>
<dbReference type="RefSeq" id="WP_171966474.1">
    <property type="nucleotide sequence ID" value="NZ_BDFD01000012.1"/>
</dbReference>
<dbReference type="InterPro" id="IPR003594">
    <property type="entry name" value="HATPase_dom"/>
</dbReference>
<name>A0A1L8CNY8_9PROT</name>
<dbReference type="PRINTS" id="PR00344">
    <property type="entry name" value="BCTRLSENSOR"/>
</dbReference>
<dbReference type="PROSITE" id="PS50109">
    <property type="entry name" value="HIS_KIN"/>
    <property type="match status" value="1"/>
</dbReference>
<dbReference type="InterPro" id="IPR005467">
    <property type="entry name" value="His_kinase_dom"/>
</dbReference>
<keyword evidence="6" id="KW-0418">Kinase</keyword>
<feature type="transmembrane region" description="Helical" evidence="10">
    <location>
        <begin position="12"/>
        <end position="31"/>
    </location>
</feature>
<dbReference type="CDD" id="cd00130">
    <property type="entry name" value="PAS"/>
    <property type="match status" value="2"/>
</dbReference>
<comment type="caution">
    <text evidence="15">The sequence shown here is derived from an EMBL/GenBank/DDBJ whole genome shotgun (WGS) entry which is preliminary data.</text>
</comment>
<feature type="domain" description="Histidine kinase" evidence="11">
    <location>
        <begin position="328"/>
        <end position="564"/>
    </location>
</feature>
<evidence type="ECO:0000256" key="7">
    <source>
        <dbReference type="ARBA" id="ARBA00022840"/>
    </source>
</evidence>
<dbReference type="SUPFAM" id="SSF47384">
    <property type="entry name" value="Homodimeric domain of signal transducing histidine kinase"/>
    <property type="match status" value="1"/>
</dbReference>
<dbReference type="InterPro" id="IPR000700">
    <property type="entry name" value="PAS-assoc_C"/>
</dbReference>
<gene>
    <name evidence="15" type="ORF">MMIC_P1518</name>
</gene>
<dbReference type="Proteomes" id="UP000231632">
    <property type="component" value="Unassembled WGS sequence"/>
</dbReference>
<evidence type="ECO:0000256" key="4">
    <source>
        <dbReference type="ARBA" id="ARBA00022679"/>
    </source>
</evidence>
<evidence type="ECO:0000259" key="11">
    <source>
        <dbReference type="PROSITE" id="PS50109"/>
    </source>
</evidence>
<dbReference type="Pfam" id="PF02518">
    <property type="entry name" value="HATPase_c"/>
    <property type="match status" value="1"/>
</dbReference>
<dbReference type="PANTHER" id="PTHR43065">
    <property type="entry name" value="SENSOR HISTIDINE KINASE"/>
    <property type="match status" value="1"/>
</dbReference>
<dbReference type="CDD" id="cd00082">
    <property type="entry name" value="HisKA"/>
    <property type="match status" value="1"/>
</dbReference>
<comment type="catalytic activity">
    <reaction evidence="1">
        <text>ATP + protein L-histidine = ADP + protein N-phospho-L-histidine.</text>
        <dbReference type="EC" id="2.7.13.3"/>
    </reaction>
</comment>
<feature type="domain" description="PAS" evidence="13">
    <location>
        <begin position="69"/>
        <end position="151"/>
    </location>
</feature>
<proteinExistence type="predicted"/>
<keyword evidence="10" id="KW-1133">Transmembrane helix</keyword>
<keyword evidence="4" id="KW-0808">Transferase</keyword>
<feature type="domain" description="PAC" evidence="14">
    <location>
        <begin position="142"/>
        <end position="196"/>
    </location>
</feature>
<protein>
    <recommendedName>
        <fullName evidence="2">histidine kinase</fullName>
        <ecNumber evidence="2">2.7.13.3</ecNumber>
    </recommendedName>
</protein>
<dbReference type="InterPro" id="IPR001789">
    <property type="entry name" value="Sig_transdc_resp-reg_receiver"/>
</dbReference>
<dbReference type="Gene3D" id="1.10.287.130">
    <property type="match status" value="1"/>
</dbReference>
<dbReference type="Pfam" id="PF13426">
    <property type="entry name" value="PAS_9"/>
    <property type="match status" value="2"/>
</dbReference>
<dbReference type="AlphaFoldDB" id="A0A1L8CNY8"/>
<evidence type="ECO:0000256" key="1">
    <source>
        <dbReference type="ARBA" id="ARBA00000085"/>
    </source>
</evidence>
<dbReference type="PROSITE" id="PS50112">
    <property type="entry name" value="PAS"/>
    <property type="match status" value="1"/>
</dbReference>
<dbReference type="SMART" id="SM00387">
    <property type="entry name" value="HATPase_c"/>
    <property type="match status" value="1"/>
</dbReference>
<evidence type="ECO:0000313" key="16">
    <source>
        <dbReference type="Proteomes" id="UP000231632"/>
    </source>
</evidence>
<dbReference type="Gene3D" id="3.30.565.10">
    <property type="entry name" value="Histidine kinase-like ATPase, C-terminal domain"/>
    <property type="match status" value="1"/>
</dbReference>
<dbReference type="InterPro" id="IPR035965">
    <property type="entry name" value="PAS-like_dom_sf"/>
</dbReference>
<evidence type="ECO:0000256" key="9">
    <source>
        <dbReference type="PROSITE-ProRule" id="PRU00169"/>
    </source>
</evidence>
<dbReference type="SUPFAM" id="SSF55785">
    <property type="entry name" value="PYP-like sensor domain (PAS domain)"/>
    <property type="match status" value="2"/>
</dbReference>
<dbReference type="SMART" id="SM00091">
    <property type="entry name" value="PAS"/>
    <property type="match status" value="2"/>
</dbReference>
<dbReference type="SMART" id="SM00388">
    <property type="entry name" value="HisKA"/>
    <property type="match status" value="1"/>
</dbReference>
<dbReference type="NCBIfam" id="TIGR00229">
    <property type="entry name" value="sensory_box"/>
    <property type="match status" value="2"/>
</dbReference>
<evidence type="ECO:0000259" key="12">
    <source>
        <dbReference type="PROSITE" id="PS50110"/>
    </source>
</evidence>
<reference evidence="15 16" key="1">
    <citation type="journal article" date="2017" name="Arch. Microbiol.">
        <title>Mariprofundus micogutta sp. nov., a novel iron-oxidizing zetaproteobacterium isolated from a deep-sea hydrothermal field at the Bayonnaise knoll of the Izu-Ogasawara arc, and a description of Mariprofundales ord. nov. and Zetaproteobacteria classis nov.</title>
        <authorList>
            <person name="Makita H."/>
            <person name="Tanaka E."/>
            <person name="Mitsunobu S."/>
            <person name="Miyazaki M."/>
            <person name="Nunoura T."/>
            <person name="Uematsu K."/>
            <person name="Takaki Y."/>
            <person name="Nishi S."/>
            <person name="Shimamura S."/>
            <person name="Takai K."/>
        </authorList>
    </citation>
    <scope>NUCLEOTIDE SEQUENCE [LARGE SCALE GENOMIC DNA]</scope>
    <source>
        <strain evidence="15 16">ET2</strain>
    </source>
</reference>
<dbReference type="STRING" id="1921010.MMIC_P1518"/>
<dbReference type="Gene3D" id="3.40.50.2300">
    <property type="match status" value="1"/>
</dbReference>
<dbReference type="EC" id="2.7.13.3" evidence="2"/>